<organism evidence="5 6">
    <name type="scientific">Novipirellula galeiformis</name>
    <dbReference type="NCBI Taxonomy" id="2528004"/>
    <lineage>
        <taxon>Bacteria</taxon>
        <taxon>Pseudomonadati</taxon>
        <taxon>Planctomycetota</taxon>
        <taxon>Planctomycetia</taxon>
        <taxon>Pirellulales</taxon>
        <taxon>Pirellulaceae</taxon>
        <taxon>Novipirellula</taxon>
    </lineage>
</organism>
<dbReference type="Gene3D" id="3.40.50.150">
    <property type="entry name" value="Vaccinia Virus protein VP39"/>
    <property type="match status" value="1"/>
</dbReference>
<name>A0A5C6CTT2_9BACT</name>
<protein>
    <submittedName>
        <fullName evidence="5">Ribosomal RNA large subunit methyltransferase K</fullName>
        <ecNumber evidence="5">2.1.1.264</ecNumber>
    </submittedName>
</protein>
<keyword evidence="3" id="KW-0949">S-adenosyl-L-methionine</keyword>
<dbReference type="GO" id="GO:0008168">
    <property type="term" value="F:methyltransferase activity"/>
    <property type="evidence" value="ECO:0007669"/>
    <property type="project" value="UniProtKB-KW"/>
</dbReference>
<keyword evidence="2 5" id="KW-0808">Transferase</keyword>
<dbReference type="Proteomes" id="UP000316304">
    <property type="component" value="Unassembled WGS sequence"/>
</dbReference>
<dbReference type="SUPFAM" id="SSF53335">
    <property type="entry name" value="S-adenosyl-L-methionine-dependent methyltransferases"/>
    <property type="match status" value="1"/>
</dbReference>
<dbReference type="InterPro" id="IPR029063">
    <property type="entry name" value="SAM-dependent_MTases_sf"/>
</dbReference>
<evidence type="ECO:0000256" key="3">
    <source>
        <dbReference type="ARBA" id="ARBA00022691"/>
    </source>
</evidence>
<evidence type="ECO:0000313" key="5">
    <source>
        <dbReference type="EMBL" id="TWU26446.1"/>
    </source>
</evidence>
<feature type="domain" description="S-adenosylmethionine-dependent methyltransferase" evidence="4">
    <location>
        <begin position="123"/>
        <end position="277"/>
    </location>
</feature>
<evidence type="ECO:0000256" key="2">
    <source>
        <dbReference type="ARBA" id="ARBA00022679"/>
    </source>
</evidence>
<keyword evidence="1 5" id="KW-0489">Methyltransferase</keyword>
<dbReference type="AlphaFoldDB" id="A0A5C6CTT2"/>
<evidence type="ECO:0000256" key="1">
    <source>
        <dbReference type="ARBA" id="ARBA00022603"/>
    </source>
</evidence>
<dbReference type="Pfam" id="PF10672">
    <property type="entry name" value="Methyltrans_SAM"/>
    <property type="match status" value="1"/>
</dbReference>
<dbReference type="PANTHER" id="PTHR43042:SF3">
    <property type="entry name" value="RIBOSOMAL RNA LARGE SUBUNIT METHYLTRANSFERASE YWBD-RELATED"/>
    <property type="match status" value="1"/>
</dbReference>
<dbReference type="OrthoDB" id="9809404at2"/>
<accession>A0A5C6CTT2</accession>
<sequence>MKNSSSYSEKTIEQANLFATRLSKRARHLRRYPTRRGITCYRLYERDIPEIPLVVDRYEDHLHLTEYERPHDREPAEHSDWLDLMAKTAGETLEIPAENVYLKKRERQRGTKQHEKVADTDSRIEVQEGGLKFLVNLADYVDTGLFLDHRVTRQMVREVAAGKNFLNLFCYTGSFSVYAAAGGAAKTTSVDLSKRYIEWSKVNMRRNGFDGPEHEYFAIDAVQFIKEHKPDELYDLVVFDPPTFSNSKSTQNDWDVQTCAVSFLNQLLAIVSPGGVIYFSNNFRGFKFDPAEVSATTIHEISNQTVPEEYRNRRIHRCWRIVK</sequence>
<reference evidence="5 6" key="1">
    <citation type="submission" date="2019-02" db="EMBL/GenBank/DDBJ databases">
        <title>Deep-cultivation of Planctomycetes and their phenomic and genomic characterization uncovers novel biology.</title>
        <authorList>
            <person name="Wiegand S."/>
            <person name="Jogler M."/>
            <person name="Boedeker C."/>
            <person name="Pinto D."/>
            <person name="Vollmers J."/>
            <person name="Rivas-Marin E."/>
            <person name="Kohn T."/>
            <person name="Peeters S.H."/>
            <person name="Heuer A."/>
            <person name="Rast P."/>
            <person name="Oberbeckmann S."/>
            <person name="Bunk B."/>
            <person name="Jeske O."/>
            <person name="Meyerdierks A."/>
            <person name="Storesund J.E."/>
            <person name="Kallscheuer N."/>
            <person name="Luecker S."/>
            <person name="Lage O.M."/>
            <person name="Pohl T."/>
            <person name="Merkel B.J."/>
            <person name="Hornburger P."/>
            <person name="Mueller R.-W."/>
            <person name="Bruemmer F."/>
            <person name="Labrenz M."/>
            <person name="Spormann A.M."/>
            <person name="Op Den Camp H."/>
            <person name="Overmann J."/>
            <person name="Amann R."/>
            <person name="Jetten M.S.M."/>
            <person name="Mascher T."/>
            <person name="Medema M.H."/>
            <person name="Devos D.P."/>
            <person name="Kaster A.-K."/>
            <person name="Ovreas L."/>
            <person name="Rohde M."/>
            <person name="Galperin M.Y."/>
            <person name="Jogler C."/>
        </authorList>
    </citation>
    <scope>NUCLEOTIDE SEQUENCE [LARGE SCALE GENOMIC DNA]</scope>
    <source>
        <strain evidence="5 6">Pla52o</strain>
    </source>
</reference>
<gene>
    <name evidence="5" type="primary">rlmK</name>
    <name evidence="5" type="ORF">Pla52o_02990</name>
</gene>
<keyword evidence="6" id="KW-1185">Reference proteome</keyword>
<dbReference type="PANTHER" id="PTHR43042">
    <property type="entry name" value="SAM-DEPENDENT METHYLTRANSFERASE"/>
    <property type="match status" value="1"/>
</dbReference>
<dbReference type="Gene3D" id="3.30.750.80">
    <property type="entry name" value="RNA methyltransferase domain (HRMD) like"/>
    <property type="match status" value="1"/>
</dbReference>
<dbReference type="EMBL" id="SJPT01000001">
    <property type="protein sequence ID" value="TWU26446.1"/>
    <property type="molecule type" value="Genomic_DNA"/>
</dbReference>
<evidence type="ECO:0000313" key="6">
    <source>
        <dbReference type="Proteomes" id="UP000316304"/>
    </source>
</evidence>
<proteinExistence type="predicted"/>
<dbReference type="CDD" id="cd02440">
    <property type="entry name" value="AdoMet_MTases"/>
    <property type="match status" value="1"/>
</dbReference>
<comment type="caution">
    <text evidence="5">The sequence shown here is derived from an EMBL/GenBank/DDBJ whole genome shotgun (WGS) entry which is preliminary data.</text>
</comment>
<dbReference type="GO" id="GO:0032259">
    <property type="term" value="P:methylation"/>
    <property type="evidence" value="ECO:0007669"/>
    <property type="project" value="UniProtKB-KW"/>
</dbReference>
<evidence type="ECO:0000259" key="4">
    <source>
        <dbReference type="Pfam" id="PF10672"/>
    </source>
</evidence>
<dbReference type="EC" id="2.1.1.264" evidence="5"/>
<dbReference type="InterPro" id="IPR019614">
    <property type="entry name" value="SAM-dep_methyl-trfase"/>
</dbReference>
<dbReference type="RefSeq" id="WP_146592802.1">
    <property type="nucleotide sequence ID" value="NZ_SJPT01000001.1"/>
</dbReference>